<dbReference type="SUPFAM" id="SSF54695">
    <property type="entry name" value="POZ domain"/>
    <property type="match status" value="1"/>
</dbReference>
<evidence type="ECO:0000256" key="2">
    <source>
        <dbReference type="ARBA" id="ARBA00010846"/>
    </source>
</evidence>
<dbReference type="SMART" id="SM00225">
    <property type="entry name" value="BTB"/>
    <property type="match status" value="1"/>
</dbReference>
<dbReference type="GO" id="GO:0016567">
    <property type="term" value="P:protein ubiquitination"/>
    <property type="evidence" value="ECO:0007669"/>
    <property type="project" value="InterPro"/>
</dbReference>
<evidence type="ECO:0000259" key="4">
    <source>
        <dbReference type="PROSITE" id="PS50144"/>
    </source>
</evidence>
<evidence type="ECO:0000313" key="6">
    <source>
        <dbReference type="Proteomes" id="UP001231189"/>
    </source>
</evidence>
<dbReference type="InterPro" id="IPR000210">
    <property type="entry name" value="BTB/POZ_dom"/>
</dbReference>
<proteinExistence type="inferred from homology"/>
<dbReference type="InterPro" id="IPR002083">
    <property type="entry name" value="MATH/TRAF_dom"/>
</dbReference>
<dbReference type="CDD" id="cd18280">
    <property type="entry name" value="BTB_POZ_BPM_plant"/>
    <property type="match status" value="1"/>
</dbReference>
<dbReference type="PANTHER" id="PTHR26379">
    <property type="entry name" value="BTB/POZ AND MATH DOMAIN-CONTAINING PROTEIN 1"/>
    <property type="match status" value="1"/>
</dbReference>
<dbReference type="InterPro" id="IPR045005">
    <property type="entry name" value="BPM1-6"/>
</dbReference>
<evidence type="ECO:0000259" key="3">
    <source>
        <dbReference type="PROSITE" id="PS50097"/>
    </source>
</evidence>
<dbReference type="InterPro" id="IPR008974">
    <property type="entry name" value="TRAF-like"/>
</dbReference>
<gene>
    <name evidence="5" type="ORF">QYE76_047778</name>
</gene>
<dbReference type="PANTHER" id="PTHR26379:SF428">
    <property type="entry name" value="GENOME ASSEMBLY, CHROMOSOME: II"/>
    <property type="match status" value="1"/>
</dbReference>
<protein>
    <submittedName>
        <fullName evidence="5">Uncharacterized protein</fullName>
    </submittedName>
</protein>
<dbReference type="InterPro" id="IPR056423">
    <property type="entry name" value="BACK_BPM_SPOP"/>
</dbReference>
<dbReference type="Pfam" id="PF00651">
    <property type="entry name" value="BTB"/>
    <property type="match status" value="1"/>
</dbReference>
<comment type="similarity">
    <text evidence="2">Belongs to the Tdpoz family.</text>
</comment>
<name>A0AAD8TPF2_LOLMU</name>
<dbReference type="InterPro" id="IPR011333">
    <property type="entry name" value="SKP1/BTB/POZ_sf"/>
</dbReference>
<dbReference type="CDD" id="cd00121">
    <property type="entry name" value="MATH"/>
    <property type="match status" value="1"/>
</dbReference>
<accession>A0AAD8TPF2</accession>
<keyword evidence="6" id="KW-1185">Reference proteome</keyword>
<dbReference type="PROSITE" id="PS50097">
    <property type="entry name" value="BTB"/>
    <property type="match status" value="1"/>
</dbReference>
<comment type="pathway">
    <text evidence="1">Protein modification; protein ubiquitination.</text>
</comment>
<dbReference type="Proteomes" id="UP001231189">
    <property type="component" value="Unassembled WGS sequence"/>
</dbReference>
<dbReference type="Pfam" id="PF22486">
    <property type="entry name" value="MATH_2"/>
    <property type="match status" value="1"/>
</dbReference>
<dbReference type="PROSITE" id="PS50144">
    <property type="entry name" value="MATH"/>
    <property type="match status" value="1"/>
</dbReference>
<dbReference type="Gene3D" id="2.60.210.10">
    <property type="entry name" value="Apoptosis, Tumor Necrosis Factor Receptor Associated Protein 2, Chain A"/>
    <property type="match status" value="1"/>
</dbReference>
<dbReference type="AlphaFoldDB" id="A0AAD8TPF2"/>
<feature type="domain" description="MATH" evidence="4">
    <location>
        <begin position="54"/>
        <end position="183"/>
    </location>
</feature>
<organism evidence="5 6">
    <name type="scientific">Lolium multiflorum</name>
    <name type="common">Italian ryegrass</name>
    <name type="synonym">Lolium perenne subsp. multiflorum</name>
    <dbReference type="NCBI Taxonomy" id="4521"/>
    <lineage>
        <taxon>Eukaryota</taxon>
        <taxon>Viridiplantae</taxon>
        <taxon>Streptophyta</taxon>
        <taxon>Embryophyta</taxon>
        <taxon>Tracheophyta</taxon>
        <taxon>Spermatophyta</taxon>
        <taxon>Magnoliopsida</taxon>
        <taxon>Liliopsida</taxon>
        <taxon>Poales</taxon>
        <taxon>Poaceae</taxon>
        <taxon>BOP clade</taxon>
        <taxon>Pooideae</taxon>
        <taxon>Poodae</taxon>
        <taxon>Poeae</taxon>
        <taxon>Poeae Chloroplast Group 2 (Poeae type)</taxon>
        <taxon>Loliodinae</taxon>
        <taxon>Loliinae</taxon>
        <taxon>Lolium</taxon>
    </lineage>
</organism>
<dbReference type="EMBL" id="JAUUTY010000002">
    <property type="protein sequence ID" value="KAK1686930.1"/>
    <property type="molecule type" value="Genomic_DNA"/>
</dbReference>
<dbReference type="SUPFAM" id="SSF49599">
    <property type="entry name" value="TRAF domain-like"/>
    <property type="match status" value="1"/>
</dbReference>
<comment type="caution">
    <text evidence="5">The sequence shown here is derived from an EMBL/GenBank/DDBJ whole genome shotgun (WGS) entry which is preliminary data.</text>
</comment>
<dbReference type="Pfam" id="PF24570">
    <property type="entry name" value="BACK_BPM_SPOP"/>
    <property type="match status" value="1"/>
</dbReference>
<evidence type="ECO:0000313" key="5">
    <source>
        <dbReference type="EMBL" id="KAK1686930.1"/>
    </source>
</evidence>
<feature type="domain" description="BTB" evidence="3">
    <location>
        <begin position="218"/>
        <end position="285"/>
    </location>
</feature>
<evidence type="ECO:0000256" key="1">
    <source>
        <dbReference type="ARBA" id="ARBA00004906"/>
    </source>
</evidence>
<dbReference type="Gene3D" id="3.30.710.10">
    <property type="entry name" value="Potassium Channel Kv1.1, Chain A"/>
    <property type="match status" value="1"/>
</dbReference>
<sequence length="406" mass="45856">MEAARVRVESNKYSGPWAVLFRFVFPQTNPDPRKTREAAMGTTTWMHRAARSVQGSHVFEISGYSLHRDMLSAFANVPSAVFRVGGYQWQIGVYPGGIFEYYKDYLSVYVYLVSKNVVTRVRASVQLSLVDVTRSSPPHTMTKEIDYSSGCNSFSGIPQFKKRSELEGSPYLRDDRLTIECTITLDKESLVQSSVEVPLPPSDIIEHLQKLLQAKEGTDVIFEVQGEVFPAHRTVLAMRSPVFKAELYGPMREKDMSRITISDMQPAVFEILLHFIYTDSLSTPDDLGHDEYEETIMHLLGAADRYAMERLKMICEDILRSNINVKTVVTTLVLADQHRCNRLDDACIQFIASLSTAEMDDVMASRGYAELKETSPSAIVALWEKTYRFQKSKSSFHIGSSVALLL</sequence>
<reference evidence="5" key="1">
    <citation type="submission" date="2023-07" db="EMBL/GenBank/DDBJ databases">
        <title>A chromosome-level genome assembly of Lolium multiflorum.</title>
        <authorList>
            <person name="Chen Y."/>
            <person name="Copetti D."/>
            <person name="Kolliker R."/>
            <person name="Studer B."/>
        </authorList>
    </citation>
    <scope>NUCLEOTIDE SEQUENCE</scope>
    <source>
        <strain evidence="5">02402/16</strain>
        <tissue evidence="5">Leaf</tissue>
    </source>
</reference>
<dbReference type="Gene3D" id="1.25.40.420">
    <property type="match status" value="1"/>
</dbReference>